<dbReference type="Gene3D" id="2.40.50.320">
    <property type="entry name" value="Copper binding periplasmic protein CusF"/>
    <property type="match status" value="1"/>
</dbReference>
<reference evidence="1 2" key="1">
    <citation type="submission" date="2023-08" db="EMBL/GenBank/DDBJ databases">
        <authorList>
            <person name="Roldan D.M."/>
            <person name="Menes R.J."/>
        </authorList>
    </citation>
    <scope>NUCLEOTIDE SEQUENCE [LARGE SCALE GENOMIC DNA]</scope>
    <source>
        <strain evidence="1 2">CCM 2812</strain>
    </source>
</reference>
<name>A0ABT9FZW3_LEPDI</name>
<evidence type="ECO:0000313" key="1">
    <source>
        <dbReference type="EMBL" id="MDP4299753.1"/>
    </source>
</evidence>
<evidence type="ECO:0000313" key="2">
    <source>
        <dbReference type="Proteomes" id="UP001235760"/>
    </source>
</evidence>
<organism evidence="1 2">
    <name type="scientific">Leptothrix discophora</name>
    <dbReference type="NCBI Taxonomy" id="89"/>
    <lineage>
        <taxon>Bacteria</taxon>
        <taxon>Pseudomonadati</taxon>
        <taxon>Pseudomonadota</taxon>
        <taxon>Betaproteobacteria</taxon>
        <taxon>Burkholderiales</taxon>
        <taxon>Sphaerotilaceae</taxon>
        <taxon>Leptothrix</taxon>
    </lineage>
</organism>
<dbReference type="Pfam" id="PF11604">
    <property type="entry name" value="CusF_Ec"/>
    <property type="match status" value="1"/>
</dbReference>
<accession>A0ABT9FZW3</accession>
<dbReference type="RefSeq" id="WP_305748324.1">
    <property type="nucleotide sequence ID" value="NZ_JAUZEE010000002.1"/>
</dbReference>
<proteinExistence type="predicted"/>
<gene>
    <name evidence="1" type="ORF">Q8X39_03835</name>
</gene>
<dbReference type="Proteomes" id="UP001235760">
    <property type="component" value="Unassembled WGS sequence"/>
</dbReference>
<dbReference type="InterPro" id="IPR021647">
    <property type="entry name" value="CusF_Ec"/>
</dbReference>
<sequence>MHVSEVLSRPLAALALLVVGTLVGGAALAQEHVGEVMRVDKGQAKVTIKHGPLADLNLPAMAMAYRVRDPQWLDQLKAGDRVRFDAEKVSGLYTVTRLTLVR</sequence>
<protein>
    <submittedName>
        <fullName evidence="1">Copper-binding protein</fullName>
    </submittedName>
</protein>
<dbReference type="EMBL" id="JAUZEE010000002">
    <property type="protein sequence ID" value="MDP4299753.1"/>
    <property type="molecule type" value="Genomic_DNA"/>
</dbReference>
<comment type="caution">
    <text evidence="1">The sequence shown here is derived from an EMBL/GenBank/DDBJ whole genome shotgun (WGS) entry which is preliminary data.</text>
</comment>
<dbReference type="InterPro" id="IPR042230">
    <property type="entry name" value="CusF_sf"/>
</dbReference>
<keyword evidence="2" id="KW-1185">Reference proteome</keyword>